<evidence type="ECO:0000259" key="3">
    <source>
        <dbReference type="Pfam" id="PF00394"/>
    </source>
</evidence>
<dbReference type="PANTHER" id="PTHR11709">
    <property type="entry name" value="MULTI-COPPER OXIDASE"/>
    <property type="match status" value="1"/>
</dbReference>
<dbReference type="Pfam" id="PF07732">
    <property type="entry name" value="Cu-oxidase_3"/>
    <property type="match status" value="1"/>
</dbReference>
<evidence type="ECO:0000259" key="5">
    <source>
        <dbReference type="Pfam" id="PF07732"/>
    </source>
</evidence>
<dbReference type="EMBL" id="SIDB01000004">
    <property type="protein sequence ID" value="KAI3433819.1"/>
    <property type="molecule type" value="Genomic_DNA"/>
</dbReference>
<feature type="domain" description="Plastocyanin-like" evidence="4">
    <location>
        <begin position="548"/>
        <end position="679"/>
    </location>
</feature>
<dbReference type="Gene3D" id="2.60.40.420">
    <property type="entry name" value="Cupredoxins - blue copper proteins"/>
    <property type="match status" value="3"/>
</dbReference>
<dbReference type="InterPro" id="IPR045087">
    <property type="entry name" value="Cu-oxidase_fam"/>
</dbReference>
<comment type="similarity">
    <text evidence="1">Belongs to the multicopper oxidase family.</text>
</comment>
<keyword evidence="7" id="KW-1185">Reference proteome</keyword>
<accession>A0A9D4YZ51</accession>
<protein>
    <recommendedName>
        <fullName evidence="8">Laccase</fullName>
    </recommendedName>
</protein>
<dbReference type="InterPro" id="IPR008972">
    <property type="entry name" value="Cupredoxin"/>
</dbReference>
<reference evidence="6" key="2">
    <citation type="submission" date="2020-11" db="EMBL/GenBank/DDBJ databases">
        <authorList>
            <person name="Cecchin M."/>
            <person name="Marcolungo L."/>
            <person name="Rossato M."/>
            <person name="Girolomoni L."/>
            <person name="Cosentino E."/>
            <person name="Cuine S."/>
            <person name="Li-Beisson Y."/>
            <person name="Delledonne M."/>
            <person name="Ballottari M."/>
        </authorList>
    </citation>
    <scope>NUCLEOTIDE SEQUENCE</scope>
    <source>
        <strain evidence="6">211/11P</strain>
        <tissue evidence="6">Whole cell</tissue>
    </source>
</reference>
<dbReference type="InterPro" id="IPR011706">
    <property type="entry name" value="Cu-oxidase_C"/>
</dbReference>
<dbReference type="CDD" id="cd04205">
    <property type="entry name" value="CuRO_2_LCC_like"/>
    <property type="match status" value="1"/>
</dbReference>
<keyword evidence="2" id="KW-0732">Signal</keyword>
<dbReference type="GO" id="GO:0005507">
    <property type="term" value="F:copper ion binding"/>
    <property type="evidence" value="ECO:0007669"/>
    <property type="project" value="InterPro"/>
</dbReference>
<feature type="domain" description="Plastocyanin-like" evidence="3">
    <location>
        <begin position="208"/>
        <end position="400"/>
    </location>
</feature>
<reference evidence="6" key="1">
    <citation type="journal article" date="2019" name="Plant J.">
        <title>Chlorella vulgaris genome assembly and annotation reveals the molecular basis for metabolic acclimation to high light conditions.</title>
        <authorList>
            <person name="Cecchin M."/>
            <person name="Marcolungo L."/>
            <person name="Rossato M."/>
            <person name="Girolomoni L."/>
            <person name="Cosentino E."/>
            <person name="Cuine S."/>
            <person name="Li-Beisson Y."/>
            <person name="Delledonne M."/>
            <person name="Ballottari M."/>
        </authorList>
    </citation>
    <scope>NUCLEOTIDE SEQUENCE</scope>
    <source>
        <strain evidence="6">211/11P</strain>
    </source>
</reference>
<dbReference type="CDD" id="cd04206">
    <property type="entry name" value="CuRO_1_LCC_like"/>
    <property type="match status" value="1"/>
</dbReference>
<comment type="caution">
    <text evidence="6">The sequence shown here is derived from an EMBL/GenBank/DDBJ whole genome shotgun (WGS) entry which is preliminary data.</text>
</comment>
<gene>
    <name evidence="6" type="ORF">D9Q98_003623</name>
</gene>
<evidence type="ECO:0000313" key="6">
    <source>
        <dbReference type="EMBL" id="KAI3433819.1"/>
    </source>
</evidence>
<dbReference type="InterPro" id="IPR001117">
    <property type="entry name" value="Cu-oxidase_2nd"/>
</dbReference>
<proteinExistence type="inferred from homology"/>
<feature type="chain" id="PRO_5039307996" description="Laccase" evidence="2">
    <location>
        <begin position="25"/>
        <end position="727"/>
    </location>
</feature>
<sequence length="727" mass="78928">MLGRAAITALQLAALAVFLVPAAASRSMSQETASSEAALSRGRLLAQVAEPPMSEIYSSEVAAAAATVRKIRWRVHLATGAPDCFERPILLVNGELSPVLEVVQGDILELTVRNDIPADYPTIDPGISIHFHGFNMKNYPWFDGVGGIEQCPILPGKRMTIRFRVNEMPGTYQWHGHNGADRMDGLVGPLIVRPRGAPVVPVKYDGERTLVLNDWWHTEAAALAMSLNRPFDAARVTKDSGAWAWTNNPQSLLINGRGFYGDCAIGPGGSTALPNCTVPQYWVPPGRSTVQPQASAVNPGCTHTNVTVAAGKTYLFRLISPTALVHQSVCFEGHEVTIVAADAVPIEPIKAPGGCVDINSGQRYDVLLKADQRIGNYWIYTQAQYRNGTPNGYAVLRYNRAPRKLPTTPPPQPGTVAPWTTEQTAQIVMSSVLLDSKDKSAGGGVYRTAMSKMPPATLTMLLNITQPLMNQTGQLRWAINNVAMQSPPPCEALLDLVYENPKWFEENVVPASLYNKPNTAFNSSALGVQEAKSGRIDVFLTTNDKKKNPPPIYPTAGTHVLPLKKGEVLELVIQNLNANSNNGDYRVPAGANRTAQEQHPFHLHGHHFWVVGSGLGIYNAKANASSLNTVNPPLRDTATLPQGGWVVIRFKADNPGLWLLHCHLFMHQFMGQLLVVAEDIEGIQKLERPKGLPECPATCVYNGAPWSNSAVQKEFGDSGFELPAGGR</sequence>
<dbReference type="AlphaFoldDB" id="A0A9D4YZ51"/>
<dbReference type="SUPFAM" id="SSF49503">
    <property type="entry name" value="Cupredoxins"/>
    <property type="match status" value="3"/>
</dbReference>
<feature type="domain" description="Plastocyanin-like" evidence="5">
    <location>
        <begin position="80"/>
        <end position="195"/>
    </location>
</feature>
<organism evidence="6 7">
    <name type="scientific">Chlorella vulgaris</name>
    <name type="common">Green alga</name>
    <dbReference type="NCBI Taxonomy" id="3077"/>
    <lineage>
        <taxon>Eukaryota</taxon>
        <taxon>Viridiplantae</taxon>
        <taxon>Chlorophyta</taxon>
        <taxon>core chlorophytes</taxon>
        <taxon>Trebouxiophyceae</taxon>
        <taxon>Chlorellales</taxon>
        <taxon>Chlorellaceae</taxon>
        <taxon>Chlorella clade</taxon>
        <taxon>Chlorella</taxon>
    </lineage>
</organism>
<dbReference type="Pfam" id="PF00394">
    <property type="entry name" value="Cu-oxidase"/>
    <property type="match status" value="1"/>
</dbReference>
<evidence type="ECO:0008006" key="8">
    <source>
        <dbReference type="Google" id="ProtNLM"/>
    </source>
</evidence>
<feature type="signal peptide" evidence="2">
    <location>
        <begin position="1"/>
        <end position="24"/>
    </location>
</feature>
<dbReference type="PANTHER" id="PTHR11709:SF511">
    <property type="entry name" value="LACCASE"/>
    <property type="match status" value="1"/>
</dbReference>
<evidence type="ECO:0000256" key="2">
    <source>
        <dbReference type="SAM" id="SignalP"/>
    </source>
</evidence>
<dbReference type="InterPro" id="IPR011707">
    <property type="entry name" value="Cu-oxidase-like_N"/>
</dbReference>
<dbReference type="Pfam" id="PF07731">
    <property type="entry name" value="Cu-oxidase_2"/>
    <property type="match status" value="1"/>
</dbReference>
<evidence type="ECO:0000256" key="1">
    <source>
        <dbReference type="ARBA" id="ARBA00010609"/>
    </source>
</evidence>
<dbReference type="OrthoDB" id="2121828at2759"/>
<name>A0A9D4YZ51_CHLVU</name>
<dbReference type="GO" id="GO:0016491">
    <property type="term" value="F:oxidoreductase activity"/>
    <property type="evidence" value="ECO:0007669"/>
    <property type="project" value="InterPro"/>
</dbReference>
<evidence type="ECO:0000259" key="4">
    <source>
        <dbReference type="Pfam" id="PF07731"/>
    </source>
</evidence>
<evidence type="ECO:0000313" key="7">
    <source>
        <dbReference type="Proteomes" id="UP001055712"/>
    </source>
</evidence>
<dbReference type="Proteomes" id="UP001055712">
    <property type="component" value="Unassembled WGS sequence"/>
</dbReference>